<gene>
    <name evidence="2" type="ORF">SAMN05660836_00841</name>
</gene>
<dbReference type="PANTHER" id="PTHR43767:SF1">
    <property type="entry name" value="NONRIBOSOMAL PEPTIDE SYNTHASE PES1 (EUROFUNG)-RELATED"/>
    <property type="match status" value="1"/>
</dbReference>
<dbReference type="SUPFAM" id="SSF56801">
    <property type="entry name" value="Acetyl-CoA synthetase-like"/>
    <property type="match status" value="1"/>
</dbReference>
<dbReference type="InterPro" id="IPR050237">
    <property type="entry name" value="ATP-dep_AMP-bd_enzyme"/>
</dbReference>
<reference evidence="2 3" key="1">
    <citation type="submission" date="2016-10" db="EMBL/GenBank/DDBJ databases">
        <authorList>
            <person name="de Groot N.N."/>
        </authorList>
    </citation>
    <scope>NUCLEOTIDE SEQUENCE [LARGE SCALE GENOMIC DNA]</scope>
    <source>
        <strain evidence="2 3">DSM 9990</strain>
    </source>
</reference>
<dbReference type="STRING" id="39841.SAMN05660836_00841"/>
<accession>A0A1I4S9J6</accession>
<dbReference type="InterPro" id="IPR000873">
    <property type="entry name" value="AMP-dep_synth/lig_dom"/>
</dbReference>
<keyword evidence="3" id="KW-1185">Reference proteome</keyword>
<dbReference type="Pfam" id="PF00501">
    <property type="entry name" value="AMP-binding"/>
    <property type="match status" value="1"/>
</dbReference>
<name>A0A1I4S9J6_9BACT</name>
<dbReference type="PANTHER" id="PTHR43767">
    <property type="entry name" value="LONG-CHAIN-FATTY-ACID--COA LIGASE"/>
    <property type="match status" value="1"/>
</dbReference>
<protein>
    <submittedName>
        <fullName evidence="2">AMP-binding enzyme</fullName>
    </submittedName>
</protein>
<evidence type="ECO:0000313" key="2">
    <source>
        <dbReference type="EMBL" id="SFM61152.1"/>
    </source>
</evidence>
<feature type="domain" description="AMP-dependent synthetase/ligase" evidence="1">
    <location>
        <begin position="46"/>
        <end position="114"/>
    </location>
</feature>
<organism evidence="2 3">
    <name type="scientific">Thermodesulforhabdus norvegica</name>
    <dbReference type="NCBI Taxonomy" id="39841"/>
    <lineage>
        <taxon>Bacteria</taxon>
        <taxon>Pseudomonadati</taxon>
        <taxon>Thermodesulfobacteriota</taxon>
        <taxon>Syntrophobacteria</taxon>
        <taxon>Syntrophobacterales</taxon>
        <taxon>Thermodesulforhabdaceae</taxon>
        <taxon>Thermodesulforhabdus</taxon>
    </lineage>
</organism>
<dbReference type="OrthoDB" id="2472181at2"/>
<dbReference type="AlphaFoldDB" id="A0A1I4S9J6"/>
<dbReference type="Proteomes" id="UP000199611">
    <property type="component" value="Unassembled WGS sequence"/>
</dbReference>
<dbReference type="RefSeq" id="WP_093393722.1">
    <property type="nucleotide sequence ID" value="NZ_FOUU01000002.1"/>
</dbReference>
<evidence type="ECO:0000259" key="1">
    <source>
        <dbReference type="Pfam" id="PF00501"/>
    </source>
</evidence>
<sequence length="114" mass="13065">MRGFVEFPGLTPQERELFNHLEPETVRFLRKRYNYITRWVIADIVSRSAYRYPEKPALIYGDTTLTYSQLDEAINRVANGLLALGLRRHGRVAILAHNTVHHVMTWLGTAKAGG</sequence>
<dbReference type="Gene3D" id="3.40.50.12780">
    <property type="entry name" value="N-terminal domain of ligase-like"/>
    <property type="match status" value="1"/>
</dbReference>
<dbReference type="EMBL" id="FOUU01000002">
    <property type="protein sequence ID" value="SFM61152.1"/>
    <property type="molecule type" value="Genomic_DNA"/>
</dbReference>
<dbReference type="InterPro" id="IPR042099">
    <property type="entry name" value="ANL_N_sf"/>
</dbReference>
<proteinExistence type="predicted"/>
<evidence type="ECO:0000313" key="3">
    <source>
        <dbReference type="Proteomes" id="UP000199611"/>
    </source>
</evidence>